<dbReference type="EMBL" id="CAJVPT010016234">
    <property type="protein sequence ID" value="CAG8617431.1"/>
    <property type="molecule type" value="Genomic_DNA"/>
</dbReference>
<feature type="non-terminal residue" evidence="1">
    <location>
        <position position="729"/>
    </location>
</feature>
<proteinExistence type="predicted"/>
<gene>
    <name evidence="1" type="ORF">ACOLOM_LOCUS7215</name>
</gene>
<reference evidence="1" key="1">
    <citation type="submission" date="2021-06" db="EMBL/GenBank/DDBJ databases">
        <authorList>
            <person name="Kallberg Y."/>
            <person name="Tangrot J."/>
            <person name="Rosling A."/>
        </authorList>
    </citation>
    <scope>NUCLEOTIDE SEQUENCE</scope>
    <source>
        <strain evidence="1">CL356</strain>
    </source>
</reference>
<keyword evidence="2" id="KW-1185">Reference proteome</keyword>
<sequence>HSFSLSSNRRFDRPYGTTIQKLPNEDGIEHLMNSETCKIDENSSLVNGRSLSGDQKISVHETKMIDFNADSNTREKNLGDDTSNDISTSSSEEEPPKPLLIETERRDSEEVWLSYKSLVITDQLDKLDIRDFNRVLGLFKKNISSHPKAQRRMLTILEDMQSKTKLEPDESTYNIMMSMCLERKDFEGIKNYFRSMQQQSISPNTVTYNIIMAAAIKLDKPADAFALYDEMVKKGVERNQKTFTMLLQACAKKRSIKQADFFYEAMLREGIAPDVFIYNARINVIARNARDMKELKPAFKIVEEMRQNGIKPTTLTYHILIKSLIEINERTEALQLFNQMEHDGCLPDALILEGIGITGLRALINMRDTYGVTPTAEDYNKFMNQALKESKFNDATEILRLMLQYGFKPSVSTYSIIINAHIRNKDVQKAMQLYKAMKKDDIRADSHIFSSLIVGLIAQGEIDRAFELFEEMLNSNVKPNFRTINRIIDTASQSDDVSIVRVVFGRLQNLTTPGKSAFERVLWRIAQVGDRTAVEEYLSLMARRNHDINDVTFRSIITGSCKGKHLREARYWYKRMIDLDLRPNHMLLSSLLKCHAESRNVEVTYALWDDFHYFGILPDDEDIMFILLTCRETKSWHIENRVLEQLKELGYNMHTYKSEIEAVKTNQSQENVLNSTRIAIETWIKTRKPSDSVQKSMQEIKRAQEKLQKWVNSVGTKNELRLDESAKNR</sequence>
<name>A0ACA9MX00_9GLOM</name>
<dbReference type="Proteomes" id="UP000789525">
    <property type="component" value="Unassembled WGS sequence"/>
</dbReference>
<evidence type="ECO:0000313" key="2">
    <source>
        <dbReference type="Proteomes" id="UP000789525"/>
    </source>
</evidence>
<protein>
    <submittedName>
        <fullName evidence="1">188_t:CDS:1</fullName>
    </submittedName>
</protein>
<comment type="caution">
    <text evidence="1">The sequence shown here is derived from an EMBL/GenBank/DDBJ whole genome shotgun (WGS) entry which is preliminary data.</text>
</comment>
<evidence type="ECO:0000313" key="1">
    <source>
        <dbReference type="EMBL" id="CAG8617431.1"/>
    </source>
</evidence>
<accession>A0ACA9MX00</accession>
<feature type="non-terminal residue" evidence="1">
    <location>
        <position position="1"/>
    </location>
</feature>
<organism evidence="1 2">
    <name type="scientific">Acaulospora colombiana</name>
    <dbReference type="NCBI Taxonomy" id="27376"/>
    <lineage>
        <taxon>Eukaryota</taxon>
        <taxon>Fungi</taxon>
        <taxon>Fungi incertae sedis</taxon>
        <taxon>Mucoromycota</taxon>
        <taxon>Glomeromycotina</taxon>
        <taxon>Glomeromycetes</taxon>
        <taxon>Diversisporales</taxon>
        <taxon>Acaulosporaceae</taxon>
        <taxon>Acaulospora</taxon>
    </lineage>
</organism>